<comment type="caution">
    <text evidence="1">The sequence shown here is derived from an EMBL/GenBank/DDBJ whole genome shotgun (WGS) entry which is preliminary data.</text>
</comment>
<dbReference type="AlphaFoldDB" id="A0AAD9V2N9"/>
<proteinExistence type="predicted"/>
<accession>A0AAD9V2N9</accession>
<dbReference type="Proteomes" id="UP001249851">
    <property type="component" value="Unassembled WGS sequence"/>
</dbReference>
<name>A0AAD9V2N9_ACRCE</name>
<sequence>MISLSLLQWFFRNCDNSTIKPRNKGTRQKTIFQALKVDKPETKVAIRLGFFENQKIVESLKGSAGTRRITAHLFEREARENSAAFPRFEKCVNLTGWKGMPRKRKVVREQSVFGLPCSTICENFMLKKRPQKGFNVNVMQHAAYLYNGEPVIEAIQIEDEKVVFIDKRWNADIDKRHNEVFRIQKHDE</sequence>
<feature type="non-terminal residue" evidence="1">
    <location>
        <position position="1"/>
    </location>
</feature>
<keyword evidence="2" id="KW-1185">Reference proteome</keyword>
<evidence type="ECO:0000313" key="2">
    <source>
        <dbReference type="Proteomes" id="UP001249851"/>
    </source>
</evidence>
<organism evidence="1 2">
    <name type="scientific">Acropora cervicornis</name>
    <name type="common">Staghorn coral</name>
    <dbReference type="NCBI Taxonomy" id="6130"/>
    <lineage>
        <taxon>Eukaryota</taxon>
        <taxon>Metazoa</taxon>
        <taxon>Cnidaria</taxon>
        <taxon>Anthozoa</taxon>
        <taxon>Hexacorallia</taxon>
        <taxon>Scleractinia</taxon>
        <taxon>Astrocoeniina</taxon>
        <taxon>Acroporidae</taxon>
        <taxon>Acropora</taxon>
    </lineage>
</organism>
<reference evidence="1" key="2">
    <citation type="journal article" date="2023" name="Science">
        <title>Genomic signatures of disease resistance in endangered staghorn corals.</title>
        <authorList>
            <person name="Vollmer S.V."/>
            <person name="Selwyn J.D."/>
            <person name="Despard B.A."/>
            <person name="Roesel C.L."/>
        </authorList>
    </citation>
    <scope>NUCLEOTIDE SEQUENCE</scope>
    <source>
        <strain evidence="1">K2</strain>
    </source>
</reference>
<protein>
    <submittedName>
        <fullName evidence="1">Uncharacterized protein</fullName>
    </submittedName>
</protein>
<evidence type="ECO:0000313" key="1">
    <source>
        <dbReference type="EMBL" id="KAK2559054.1"/>
    </source>
</evidence>
<dbReference type="EMBL" id="JARQWQ010000042">
    <property type="protein sequence ID" value="KAK2559054.1"/>
    <property type="molecule type" value="Genomic_DNA"/>
</dbReference>
<gene>
    <name evidence="1" type="ORF">P5673_018693</name>
</gene>
<reference evidence="1" key="1">
    <citation type="journal article" date="2023" name="G3 (Bethesda)">
        <title>Whole genome assembly and annotation of the endangered Caribbean coral Acropora cervicornis.</title>
        <authorList>
            <person name="Selwyn J.D."/>
            <person name="Vollmer S.V."/>
        </authorList>
    </citation>
    <scope>NUCLEOTIDE SEQUENCE</scope>
    <source>
        <strain evidence="1">K2</strain>
    </source>
</reference>